<evidence type="ECO:0008006" key="2">
    <source>
        <dbReference type="Google" id="ProtNLM"/>
    </source>
</evidence>
<proteinExistence type="predicted"/>
<dbReference type="EMBL" id="VSSQ01142081">
    <property type="protein sequence ID" value="MPN63118.1"/>
    <property type="molecule type" value="Genomic_DNA"/>
</dbReference>
<dbReference type="InterPro" id="IPR017853">
    <property type="entry name" value="GH"/>
</dbReference>
<organism evidence="1">
    <name type="scientific">bioreactor metagenome</name>
    <dbReference type="NCBI Taxonomy" id="1076179"/>
    <lineage>
        <taxon>unclassified sequences</taxon>
        <taxon>metagenomes</taxon>
        <taxon>ecological metagenomes</taxon>
    </lineage>
</organism>
<accession>A0A645JHF1</accession>
<dbReference type="Gene3D" id="3.20.20.80">
    <property type="entry name" value="Glycosidases"/>
    <property type="match status" value="1"/>
</dbReference>
<dbReference type="AlphaFoldDB" id="A0A645JHF1"/>
<sequence>MGTCALYGERDRAACQWSEEFQAEYLEEVIRRVFASEELCGLAIWQMNDAKSYLRRGANIRCKPLALNLAGVFDAARRPKLAAETVRNGFGDSAPGK</sequence>
<gene>
    <name evidence="1" type="ORF">SDC9_210872</name>
</gene>
<protein>
    <recommendedName>
        <fullName evidence="2">Glycoside hydrolase family 2 catalytic domain-containing protein</fullName>
    </recommendedName>
</protein>
<name>A0A645JHF1_9ZZZZ</name>
<dbReference type="SUPFAM" id="SSF51445">
    <property type="entry name" value="(Trans)glycosidases"/>
    <property type="match status" value="1"/>
</dbReference>
<evidence type="ECO:0000313" key="1">
    <source>
        <dbReference type="EMBL" id="MPN63118.1"/>
    </source>
</evidence>
<reference evidence="1" key="1">
    <citation type="submission" date="2019-08" db="EMBL/GenBank/DDBJ databases">
        <authorList>
            <person name="Kucharzyk K."/>
            <person name="Murdoch R.W."/>
            <person name="Higgins S."/>
            <person name="Loffler F."/>
        </authorList>
    </citation>
    <scope>NUCLEOTIDE SEQUENCE</scope>
</reference>
<comment type="caution">
    <text evidence="1">The sequence shown here is derived from an EMBL/GenBank/DDBJ whole genome shotgun (WGS) entry which is preliminary data.</text>
</comment>